<dbReference type="InterPro" id="IPR006260">
    <property type="entry name" value="TonB/TolA_C"/>
</dbReference>
<evidence type="ECO:0000313" key="9">
    <source>
        <dbReference type="Proteomes" id="UP001597033"/>
    </source>
</evidence>
<feature type="region of interest" description="Disordered" evidence="5">
    <location>
        <begin position="432"/>
        <end position="454"/>
    </location>
</feature>
<reference evidence="9" key="1">
    <citation type="journal article" date="2019" name="Int. J. Syst. Evol. Microbiol.">
        <title>The Global Catalogue of Microorganisms (GCM) 10K type strain sequencing project: providing services to taxonomists for standard genome sequencing and annotation.</title>
        <authorList>
            <consortium name="The Broad Institute Genomics Platform"/>
            <consortium name="The Broad Institute Genome Sequencing Center for Infectious Disease"/>
            <person name="Wu L."/>
            <person name="Ma J."/>
        </authorList>
    </citation>
    <scope>NUCLEOTIDE SEQUENCE [LARGE SCALE GENOMIC DNA]</scope>
    <source>
        <strain evidence="9">CCUG 55854</strain>
    </source>
</reference>
<evidence type="ECO:0000256" key="3">
    <source>
        <dbReference type="ARBA" id="ARBA00022989"/>
    </source>
</evidence>
<dbReference type="NCBIfam" id="TIGR01352">
    <property type="entry name" value="tonB_Cterm"/>
    <property type="match status" value="1"/>
</dbReference>
<evidence type="ECO:0000256" key="5">
    <source>
        <dbReference type="SAM" id="MobiDB-lite"/>
    </source>
</evidence>
<dbReference type="Gene3D" id="3.30.1150.10">
    <property type="match status" value="1"/>
</dbReference>
<feature type="transmembrane region" description="Helical" evidence="6">
    <location>
        <begin position="89"/>
        <end position="110"/>
    </location>
</feature>
<gene>
    <name evidence="8" type="ORF">ACFQ2N_04980</name>
</gene>
<keyword evidence="2 6" id="KW-0812">Transmembrane</keyword>
<evidence type="ECO:0000259" key="7">
    <source>
        <dbReference type="PROSITE" id="PS52015"/>
    </source>
</evidence>
<dbReference type="InterPro" id="IPR008756">
    <property type="entry name" value="Peptidase_M56"/>
</dbReference>
<dbReference type="InterPro" id="IPR052173">
    <property type="entry name" value="Beta-lactam_resp_regulator"/>
</dbReference>
<comment type="subcellular location">
    <subcellularLocation>
        <location evidence="1">Membrane</location>
        <topology evidence="1">Single-pass membrane protein</topology>
    </subcellularLocation>
</comment>
<evidence type="ECO:0000256" key="6">
    <source>
        <dbReference type="SAM" id="Phobius"/>
    </source>
</evidence>
<evidence type="ECO:0000256" key="1">
    <source>
        <dbReference type="ARBA" id="ARBA00004167"/>
    </source>
</evidence>
<evidence type="ECO:0000313" key="8">
    <source>
        <dbReference type="EMBL" id="MFD1041704.1"/>
    </source>
</evidence>
<evidence type="ECO:0000256" key="4">
    <source>
        <dbReference type="ARBA" id="ARBA00023136"/>
    </source>
</evidence>
<dbReference type="PANTHER" id="PTHR34978">
    <property type="entry name" value="POSSIBLE SENSOR-TRANSDUCER PROTEIN BLAR"/>
    <property type="match status" value="1"/>
</dbReference>
<dbReference type="Pfam" id="PF05569">
    <property type="entry name" value="Peptidase_M56"/>
    <property type="match status" value="1"/>
</dbReference>
<dbReference type="EMBL" id="JBHTKN010000002">
    <property type="protein sequence ID" value="MFD1041704.1"/>
    <property type="molecule type" value="Genomic_DNA"/>
</dbReference>
<organism evidence="8 9">
    <name type="scientific">Pseudoxanthomonas kaohsiungensis</name>
    <dbReference type="NCBI Taxonomy" id="283923"/>
    <lineage>
        <taxon>Bacteria</taxon>
        <taxon>Pseudomonadati</taxon>
        <taxon>Pseudomonadota</taxon>
        <taxon>Gammaproteobacteria</taxon>
        <taxon>Lysobacterales</taxon>
        <taxon>Lysobacteraceae</taxon>
        <taxon>Pseudoxanthomonas</taxon>
    </lineage>
</organism>
<feature type="transmembrane region" description="Helical" evidence="6">
    <location>
        <begin position="6"/>
        <end position="26"/>
    </location>
</feature>
<feature type="transmembrane region" description="Helical" evidence="6">
    <location>
        <begin position="271"/>
        <end position="292"/>
    </location>
</feature>
<name>A0ABW3LWP1_9GAMM</name>
<keyword evidence="9" id="KW-1185">Reference proteome</keyword>
<comment type="caution">
    <text evidence="8">The sequence shown here is derived from an EMBL/GenBank/DDBJ whole genome shotgun (WGS) entry which is preliminary data.</text>
</comment>
<dbReference type="Proteomes" id="UP001597033">
    <property type="component" value="Unassembled WGS sequence"/>
</dbReference>
<dbReference type="SUPFAM" id="SSF74653">
    <property type="entry name" value="TolA/TonB C-terminal domain"/>
    <property type="match status" value="1"/>
</dbReference>
<evidence type="ECO:0000256" key="2">
    <source>
        <dbReference type="ARBA" id="ARBA00022692"/>
    </source>
</evidence>
<dbReference type="InterPro" id="IPR037682">
    <property type="entry name" value="TonB_C"/>
</dbReference>
<dbReference type="RefSeq" id="WP_162376465.1">
    <property type="nucleotide sequence ID" value="NZ_JBHTKN010000002.1"/>
</dbReference>
<dbReference type="PANTHER" id="PTHR34978:SF3">
    <property type="entry name" value="SLR0241 PROTEIN"/>
    <property type="match status" value="1"/>
</dbReference>
<accession>A0ABW3LWP1</accession>
<sequence length="549" mass="58718">MDAELIAALVEATVAGSAAMLLVLALRRPVRAALGASAAYALWLCVPMALLAVLLPRGADAAMALPVAWQIGPAVAVVASAQPQSGMDWQAMLASLWLVGALASALLLAWQQRRFRRALGLLRRREDGLYQSTTATAGLPAVTGVLRPRILLPADFERRYTAQEQDLVLQHERLHVRRGDLVANALAASLRCVFWFNPLLPPVLRRFRLDQELACDERVIARNPRARRPYGEAMLKTHFDELPLPLGCHWQAQHPIKERIDMLKRPTPSPLRWMATILLATGLTASVGYTAWAVQPGAGAVSTDGTGQFVIARQATYDGVTGGLLVQQVKAGEPAGAVMGTGSGQWATTVVATPGPQPGTTYLRFELKQGDPGALVAQPSVLVHDGEAGAIEHRDASGKIVYRLVFRVLPVSGTDGETQQRMRQLLAKGGVAGGGAVDEQPRADGTAAATASVEQRMPPPEYPVEAARQYIGGEVVLLATVGPDGVLRDIQVESATPEGVFEETSLAAARKWTYLPAMQGGRPIEGRVRIPITFESMPSGEEPEAGEVD</sequence>
<keyword evidence="3 6" id="KW-1133">Transmembrane helix</keyword>
<feature type="domain" description="TonB C-terminal" evidence="7">
    <location>
        <begin position="447"/>
        <end position="543"/>
    </location>
</feature>
<dbReference type="PROSITE" id="PS52015">
    <property type="entry name" value="TONB_CTD"/>
    <property type="match status" value="1"/>
</dbReference>
<keyword evidence="4 6" id="KW-0472">Membrane</keyword>
<proteinExistence type="predicted"/>
<dbReference type="Pfam" id="PF03544">
    <property type="entry name" value="TonB_C"/>
    <property type="match status" value="1"/>
</dbReference>
<feature type="transmembrane region" description="Helical" evidence="6">
    <location>
        <begin position="33"/>
        <end position="55"/>
    </location>
</feature>
<dbReference type="CDD" id="cd07341">
    <property type="entry name" value="M56_BlaR1_MecR1_like"/>
    <property type="match status" value="1"/>
</dbReference>
<protein>
    <submittedName>
        <fullName evidence="8">TonB family protein</fullName>
    </submittedName>
</protein>